<feature type="transmembrane region" description="Helical" evidence="9">
    <location>
        <begin position="276"/>
        <end position="294"/>
    </location>
</feature>
<feature type="domain" description="Peptidase C39" evidence="12">
    <location>
        <begin position="9"/>
        <end position="128"/>
    </location>
</feature>
<dbReference type="CDD" id="cd03228">
    <property type="entry name" value="ABCC_MRP_Like"/>
    <property type="match status" value="1"/>
</dbReference>
<dbReference type="PROSITE" id="PS50893">
    <property type="entry name" value="ABC_TRANSPORTER_2"/>
    <property type="match status" value="1"/>
</dbReference>
<feature type="transmembrane region" description="Helical" evidence="9">
    <location>
        <begin position="300"/>
        <end position="318"/>
    </location>
</feature>
<keyword evidence="2 9" id="KW-0812">Transmembrane</keyword>
<dbReference type="Gene3D" id="1.20.1560.10">
    <property type="entry name" value="ABC transporter type 1, transmembrane domain"/>
    <property type="match status" value="1"/>
</dbReference>
<evidence type="ECO:0000256" key="5">
    <source>
        <dbReference type="ARBA" id="ARBA00022927"/>
    </source>
</evidence>
<dbReference type="Gene3D" id="3.90.70.10">
    <property type="entry name" value="Cysteine proteinases"/>
    <property type="match status" value="1"/>
</dbReference>
<protein>
    <submittedName>
        <fullName evidence="13">ABC transporter</fullName>
    </submittedName>
    <submittedName>
        <fullName evidence="14">ATP-binding cassette domain-containing protein</fullName>
    </submittedName>
</protein>
<dbReference type="PROSITE" id="PS50990">
    <property type="entry name" value="PEPTIDASE_C39"/>
    <property type="match status" value="1"/>
</dbReference>
<dbReference type="Pfam" id="PF03412">
    <property type="entry name" value="Peptidase_C39"/>
    <property type="match status" value="1"/>
</dbReference>
<dbReference type="GO" id="GO:0015031">
    <property type="term" value="P:protein transport"/>
    <property type="evidence" value="ECO:0007669"/>
    <property type="project" value="UniProtKB-KW"/>
</dbReference>
<evidence type="ECO:0000259" key="12">
    <source>
        <dbReference type="PROSITE" id="PS50990"/>
    </source>
</evidence>
<dbReference type="GO" id="GO:0140359">
    <property type="term" value="F:ABC-type transporter activity"/>
    <property type="evidence" value="ECO:0007669"/>
    <property type="project" value="InterPro"/>
</dbReference>
<dbReference type="InterPro" id="IPR003439">
    <property type="entry name" value="ABC_transporter-like_ATP-bd"/>
</dbReference>
<evidence type="ECO:0000256" key="4">
    <source>
        <dbReference type="ARBA" id="ARBA00022840"/>
    </source>
</evidence>
<comment type="caution">
    <text evidence="13">The sequence shown here is derived from an EMBL/GenBank/DDBJ whole genome shotgun (WGS) entry which is preliminary data.</text>
</comment>
<dbReference type="Pfam" id="PF00005">
    <property type="entry name" value="ABC_tran"/>
    <property type="match status" value="1"/>
</dbReference>
<dbReference type="InterPro" id="IPR017871">
    <property type="entry name" value="ABC_transporter-like_CS"/>
</dbReference>
<keyword evidence="5" id="KW-0813">Transport</keyword>
<organism evidence="13 15">
    <name type="scientific">Aliivibrio fischeri</name>
    <name type="common">Vibrio fischeri</name>
    <dbReference type="NCBI Taxonomy" id="668"/>
    <lineage>
        <taxon>Bacteria</taxon>
        <taxon>Pseudomonadati</taxon>
        <taxon>Pseudomonadota</taxon>
        <taxon>Gammaproteobacteria</taxon>
        <taxon>Vibrionales</taxon>
        <taxon>Vibrionaceae</taxon>
        <taxon>Aliivibrio</taxon>
    </lineage>
</organism>
<dbReference type="SMART" id="SM00382">
    <property type="entry name" value="AAA"/>
    <property type="match status" value="1"/>
</dbReference>
<feature type="domain" description="ABC transporter" evidence="10">
    <location>
        <begin position="482"/>
        <end position="688"/>
    </location>
</feature>
<dbReference type="GO" id="GO:0034040">
    <property type="term" value="F:ATPase-coupled lipid transmembrane transporter activity"/>
    <property type="evidence" value="ECO:0007669"/>
    <property type="project" value="TreeGrafter"/>
</dbReference>
<dbReference type="EMBL" id="WOBN01000065">
    <property type="protein sequence ID" value="MUK51526.1"/>
    <property type="molecule type" value="Genomic_DNA"/>
</dbReference>
<proteinExistence type="predicted"/>
<dbReference type="InterPro" id="IPR027417">
    <property type="entry name" value="P-loop_NTPase"/>
</dbReference>
<feature type="domain" description="ABC transmembrane type-1" evidence="11">
    <location>
        <begin position="162"/>
        <end position="446"/>
    </location>
</feature>
<sequence length="690" mass="78714">MKKVKLELQDEMSECGLACASMILNSYDVCTSLSDLRRQYRPDISGLSLYDIENILFTYGITACSYEVEFENIDQLSLPAIIQWRYQHFVVLSKVTKKYIEVYDPALGRRRYYNKVAKGFFSGYSVNIEEVFSIDTTKKNKADQESLFSLTKKINGLSFSIFITILLMIIVQLFYLLTPKFLSLISDFVINKSDVDMLIVIVIGFSILYFFDYFSQSILTIIKNNSITEINNKLSSYSYNILVKQSVGYFQRRNVTDIVKRLSIINTYGEHIINNYINLIVSVIFSIIFMSMIHLISTEIGLIVTLIALIYTSIRIIFIGKIEGLQSAITAYETSRNEQINSYCQDIKSNKINARESFYLSELVKLNKRYLNNGQKLNSLKENGASLSSITNNIATIFVIYFFVKEIFFTNQGESSIGDMFLLFFYKELFFRSITSCIDSILEIKRKEPDFKLVLSLINQGCEMYSRDKIIDKIDHIEQVSIKNGSLSYSSFSEPVFENLSISINRGDKIAIIGKSGKGKTSLAAVLSSITELSSGEIYVNNNKIDKFGIAKYRKSISVSFADDTVQNTSVQRNIIQEQEYDKNRFYNVLLSVGLIDEVNNLHNGVMTLLGNGGVQLSSGQKQRLCIARALYKKHDVLILDEPTSHLDSNNSEFIYSLIKNHQGICIVITHDEKMLKYVNSIFDIEDLMC</sequence>
<dbReference type="SUPFAM" id="SSF90123">
    <property type="entry name" value="ABC transporter transmembrane region"/>
    <property type="match status" value="1"/>
</dbReference>
<evidence type="ECO:0000313" key="14">
    <source>
        <dbReference type="EMBL" id="MUK51526.1"/>
    </source>
</evidence>
<dbReference type="PROSITE" id="PS50929">
    <property type="entry name" value="ABC_TM1F"/>
    <property type="match status" value="1"/>
</dbReference>
<dbReference type="GO" id="GO:0005524">
    <property type="term" value="F:ATP binding"/>
    <property type="evidence" value="ECO:0007669"/>
    <property type="project" value="UniProtKB-KW"/>
</dbReference>
<evidence type="ECO:0000259" key="10">
    <source>
        <dbReference type="PROSITE" id="PS50893"/>
    </source>
</evidence>
<keyword evidence="4 14" id="KW-0067">ATP-binding</keyword>
<dbReference type="Pfam" id="PF00664">
    <property type="entry name" value="ABC_membrane"/>
    <property type="match status" value="1"/>
</dbReference>
<keyword evidence="6 9" id="KW-1133">Transmembrane helix</keyword>
<evidence type="ECO:0000256" key="1">
    <source>
        <dbReference type="ARBA" id="ARBA00004651"/>
    </source>
</evidence>
<dbReference type="InterPro" id="IPR003593">
    <property type="entry name" value="AAA+_ATPase"/>
</dbReference>
<evidence type="ECO:0000259" key="11">
    <source>
        <dbReference type="PROSITE" id="PS50929"/>
    </source>
</evidence>
<feature type="transmembrane region" description="Helical" evidence="9">
    <location>
        <begin position="157"/>
        <end position="177"/>
    </location>
</feature>
<evidence type="ECO:0000313" key="16">
    <source>
        <dbReference type="Proteomes" id="UP000448038"/>
    </source>
</evidence>
<evidence type="ECO:0000256" key="6">
    <source>
        <dbReference type="ARBA" id="ARBA00022989"/>
    </source>
</evidence>
<dbReference type="GO" id="GO:0006508">
    <property type="term" value="P:proteolysis"/>
    <property type="evidence" value="ECO:0007669"/>
    <property type="project" value="InterPro"/>
</dbReference>
<dbReference type="Gene3D" id="3.40.50.300">
    <property type="entry name" value="P-loop containing nucleotide triphosphate hydrolases"/>
    <property type="match status" value="1"/>
</dbReference>
<evidence type="ECO:0000256" key="8">
    <source>
        <dbReference type="ARBA" id="ARBA00043264"/>
    </source>
</evidence>
<dbReference type="GO" id="GO:0016887">
    <property type="term" value="F:ATP hydrolysis activity"/>
    <property type="evidence" value="ECO:0007669"/>
    <property type="project" value="InterPro"/>
</dbReference>
<reference evidence="14 16" key="2">
    <citation type="submission" date="2019-11" db="EMBL/GenBank/DDBJ databases">
        <title>Using colonization assays and comparative genomics to discover symbiosis behaviors and factors in Vibrio fischeri.</title>
        <authorList>
            <person name="Bongrand C."/>
            <person name="Moriano-Gutierrez S."/>
            <person name="Arevalo P."/>
            <person name="Mcfall-Ngai M."/>
            <person name="Visick K."/>
            <person name="Polz M.F."/>
            <person name="Ruby E.G."/>
        </authorList>
    </citation>
    <scope>NUCLEOTIDE SEQUENCE [LARGE SCALE GENOMIC DNA]</scope>
    <source>
        <strain evidence="16">emors.4.1</strain>
        <strain evidence="14">Emors.4.1</strain>
    </source>
</reference>
<evidence type="ECO:0000256" key="3">
    <source>
        <dbReference type="ARBA" id="ARBA00022741"/>
    </source>
</evidence>
<evidence type="ECO:0000313" key="13">
    <source>
        <dbReference type="EMBL" id="GEK16100.1"/>
    </source>
</evidence>
<keyword evidence="7 9" id="KW-0472">Membrane</keyword>
<dbReference type="EMBL" id="BJTZ01000065">
    <property type="protein sequence ID" value="GEK16100.1"/>
    <property type="molecule type" value="Genomic_DNA"/>
</dbReference>
<reference evidence="13 15" key="1">
    <citation type="submission" date="2019-07" db="EMBL/GenBank/DDBJ databases">
        <title>Whole genome shotgun sequence of Aliivibrio fischeri NBRC 101058.</title>
        <authorList>
            <person name="Hosoyama A."/>
            <person name="Uohara A."/>
            <person name="Ohji S."/>
            <person name="Ichikawa N."/>
        </authorList>
    </citation>
    <scope>NUCLEOTIDE SEQUENCE [LARGE SCALE GENOMIC DNA]</scope>
    <source>
        <strain evidence="13 15">NBRC 101058</strain>
    </source>
</reference>
<evidence type="ECO:0000256" key="2">
    <source>
        <dbReference type="ARBA" id="ARBA00022692"/>
    </source>
</evidence>
<dbReference type="AlphaFoldDB" id="A0A510US93"/>
<dbReference type="PANTHER" id="PTHR24221">
    <property type="entry name" value="ATP-BINDING CASSETTE SUB-FAMILY B"/>
    <property type="match status" value="1"/>
</dbReference>
<comment type="subcellular location">
    <subcellularLocation>
        <location evidence="1">Cell membrane</location>
        <topology evidence="1">Multi-pass membrane protein</topology>
    </subcellularLocation>
</comment>
<name>A0A510US93_ALIFS</name>
<evidence type="ECO:0000256" key="9">
    <source>
        <dbReference type="SAM" id="Phobius"/>
    </source>
</evidence>
<dbReference type="InterPro" id="IPR039421">
    <property type="entry name" value="Type_1_exporter"/>
</dbReference>
<dbReference type="InterPro" id="IPR011527">
    <property type="entry name" value="ABC1_TM_dom"/>
</dbReference>
<keyword evidence="8" id="KW-0080">Bacteriocin transport</keyword>
<accession>A0A510US93</accession>
<evidence type="ECO:0000313" key="15">
    <source>
        <dbReference type="Proteomes" id="UP000321787"/>
    </source>
</evidence>
<dbReference type="PANTHER" id="PTHR24221:SF654">
    <property type="entry name" value="ATP-BINDING CASSETTE SUB-FAMILY B MEMBER 6"/>
    <property type="match status" value="1"/>
</dbReference>
<keyword evidence="5" id="KW-0653">Protein transport</keyword>
<dbReference type="PROSITE" id="PS00211">
    <property type="entry name" value="ABC_TRANSPORTER_1"/>
    <property type="match status" value="1"/>
</dbReference>
<keyword evidence="3" id="KW-0547">Nucleotide-binding</keyword>
<feature type="transmembrane region" description="Helical" evidence="9">
    <location>
        <begin position="197"/>
        <end position="214"/>
    </location>
</feature>
<gene>
    <name evidence="13" type="ORF">AFI02nite_41360</name>
    <name evidence="14" type="ORF">GNP88_20785</name>
</gene>
<dbReference type="GO" id="GO:0005886">
    <property type="term" value="C:plasma membrane"/>
    <property type="evidence" value="ECO:0007669"/>
    <property type="project" value="UniProtKB-SubCell"/>
</dbReference>
<dbReference type="SUPFAM" id="SSF52540">
    <property type="entry name" value="P-loop containing nucleoside triphosphate hydrolases"/>
    <property type="match status" value="1"/>
</dbReference>
<dbReference type="RefSeq" id="WP_146866824.1">
    <property type="nucleotide sequence ID" value="NZ_BJTZ01000065.1"/>
</dbReference>
<evidence type="ECO:0000256" key="7">
    <source>
        <dbReference type="ARBA" id="ARBA00023136"/>
    </source>
</evidence>
<dbReference type="Proteomes" id="UP000448038">
    <property type="component" value="Unassembled WGS sequence"/>
</dbReference>
<dbReference type="GO" id="GO:0043213">
    <property type="term" value="P:bacteriocin transport"/>
    <property type="evidence" value="ECO:0007669"/>
    <property type="project" value="UniProtKB-KW"/>
</dbReference>
<dbReference type="Proteomes" id="UP000321787">
    <property type="component" value="Unassembled WGS sequence"/>
</dbReference>
<feature type="transmembrane region" description="Helical" evidence="9">
    <location>
        <begin position="385"/>
        <end position="404"/>
    </location>
</feature>
<dbReference type="InterPro" id="IPR036640">
    <property type="entry name" value="ABC1_TM_sf"/>
</dbReference>
<dbReference type="InterPro" id="IPR005074">
    <property type="entry name" value="Peptidase_C39"/>
</dbReference>
<dbReference type="GO" id="GO:0008233">
    <property type="term" value="F:peptidase activity"/>
    <property type="evidence" value="ECO:0007669"/>
    <property type="project" value="InterPro"/>
</dbReference>